<dbReference type="GO" id="GO:0005840">
    <property type="term" value="C:ribosome"/>
    <property type="evidence" value="ECO:0007669"/>
    <property type="project" value="UniProtKB-KW"/>
</dbReference>
<dbReference type="Gene3D" id="3.30.70.1730">
    <property type="match status" value="1"/>
</dbReference>
<dbReference type="InterPro" id="IPR043141">
    <property type="entry name" value="Ribosomal_uL10-like_sf"/>
</dbReference>
<dbReference type="GO" id="GO:0006412">
    <property type="term" value="P:translation"/>
    <property type="evidence" value="ECO:0007669"/>
    <property type="project" value="UniProtKB-UniRule"/>
</dbReference>
<dbReference type="STRING" id="1802301.A2664_04485"/>
<dbReference type="InterPro" id="IPR001790">
    <property type="entry name" value="Ribosomal_uL10"/>
</dbReference>
<evidence type="ECO:0000256" key="5">
    <source>
        <dbReference type="HAMAP-Rule" id="MF_00362"/>
    </source>
</evidence>
<evidence type="ECO:0000256" key="2">
    <source>
        <dbReference type="ARBA" id="ARBA00022980"/>
    </source>
</evidence>
<organism evidence="6 7">
    <name type="scientific">Candidatus Taylorbacteria bacterium RIFCSPHIGHO2_01_FULL_46_22b</name>
    <dbReference type="NCBI Taxonomy" id="1802301"/>
    <lineage>
        <taxon>Bacteria</taxon>
        <taxon>Candidatus Tayloriibacteriota</taxon>
    </lineage>
</organism>
<protein>
    <recommendedName>
        <fullName evidence="4 5">Large ribosomal subunit protein uL10</fullName>
    </recommendedName>
</protein>
<dbReference type="InterPro" id="IPR022973">
    <property type="entry name" value="Ribosomal_uL10_bac"/>
</dbReference>
<evidence type="ECO:0000256" key="4">
    <source>
        <dbReference type="ARBA" id="ARBA00035202"/>
    </source>
</evidence>
<keyword evidence="5" id="KW-0694">RNA-binding</keyword>
<evidence type="ECO:0000313" key="7">
    <source>
        <dbReference type="Proteomes" id="UP000178873"/>
    </source>
</evidence>
<name>A0A1G2M4A1_9BACT</name>
<comment type="similarity">
    <text evidence="1 5">Belongs to the universal ribosomal protein uL10 family.</text>
</comment>
<dbReference type="Proteomes" id="UP000178873">
    <property type="component" value="Unassembled WGS sequence"/>
</dbReference>
<keyword evidence="3 5" id="KW-0687">Ribonucleoprotein</keyword>
<dbReference type="SUPFAM" id="SSF160369">
    <property type="entry name" value="Ribosomal protein L10-like"/>
    <property type="match status" value="1"/>
</dbReference>
<evidence type="ECO:0000256" key="3">
    <source>
        <dbReference type="ARBA" id="ARBA00023274"/>
    </source>
</evidence>
<evidence type="ECO:0000313" key="6">
    <source>
        <dbReference type="EMBL" id="OHA18735.1"/>
    </source>
</evidence>
<comment type="caution">
    <text evidence="6">The sequence shown here is derived from an EMBL/GenBank/DDBJ whole genome shotgun (WGS) entry which is preliminary data.</text>
</comment>
<accession>A0A1G2M4A1</accession>
<dbReference type="GO" id="GO:0070180">
    <property type="term" value="F:large ribosomal subunit rRNA binding"/>
    <property type="evidence" value="ECO:0007669"/>
    <property type="project" value="UniProtKB-UniRule"/>
</dbReference>
<dbReference type="Pfam" id="PF00466">
    <property type="entry name" value="Ribosomal_L10"/>
    <property type="match status" value="1"/>
</dbReference>
<dbReference type="NCBIfam" id="NF000955">
    <property type="entry name" value="PRK00099.1-1"/>
    <property type="match status" value="1"/>
</dbReference>
<keyword evidence="2 5" id="KW-0689">Ribosomal protein</keyword>
<dbReference type="HAMAP" id="MF_00362">
    <property type="entry name" value="Ribosomal_uL10"/>
    <property type="match status" value="1"/>
</dbReference>
<evidence type="ECO:0000256" key="1">
    <source>
        <dbReference type="ARBA" id="ARBA00008889"/>
    </source>
</evidence>
<comment type="function">
    <text evidence="5">Forms part of the ribosomal stalk, playing a central role in the interaction of the ribosome with GTP-bound translation factors.</text>
</comment>
<keyword evidence="5" id="KW-0699">rRNA-binding</keyword>
<sequence>MAKSKTQKAEALQAIDAVLKDAKSVVFAGFNKLTVGEVTAARKAMRAVGVTLLTVKKTLLAKTLSAHSFGEIPSLTGQVMLAYGKDMLAPAREVLQVGKKLEGKLSILGGIFEGVFADKAKMTIIAEIPSREVLLAQVVNIINSPIQGLVIALNAVAGKKSA</sequence>
<dbReference type="InterPro" id="IPR047865">
    <property type="entry name" value="Ribosomal_uL10_bac_type"/>
</dbReference>
<dbReference type="PANTHER" id="PTHR11560">
    <property type="entry name" value="39S RIBOSOMAL PROTEIN L10, MITOCHONDRIAL"/>
    <property type="match status" value="1"/>
</dbReference>
<proteinExistence type="inferred from homology"/>
<gene>
    <name evidence="5" type="primary">rplJ</name>
    <name evidence="6" type="ORF">A2664_04485</name>
</gene>
<dbReference type="GO" id="GO:1990904">
    <property type="term" value="C:ribonucleoprotein complex"/>
    <property type="evidence" value="ECO:0007669"/>
    <property type="project" value="UniProtKB-KW"/>
</dbReference>
<reference evidence="6 7" key="1">
    <citation type="journal article" date="2016" name="Nat. Commun.">
        <title>Thousands of microbial genomes shed light on interconnected biogeochemical processes in an aquifer system.</title>
        <authorList>
            <person name="Anantharaman K."/>
            <person name="Brown C.T."/>
            <person name="Hug L.A."/>
            <person name="Sharon I."/>
            <person name="Castelle C.J."/>
            <person name="Probst A.J."/>
            <person name="Thomas B.C."/>
            <person name="Singh A."/>
            <person name="Wilkins M.J."/>
            <person name="Karaoz U."/>
            <person name="Brodie E.L."/>
            <person name="Williams K.H."/>
            <person name="Hubbard S.S."/>
            <person name="Banfield J.F."/>
        </authorList>
    </citation>
    <scope>NUCLEOTIDE SEQUENCE [LARGE SCALE GENOMIC DNA]</scope>
</reference>
<dbReference type="AlphaFoldDB" id="A0A1G2M4A1"/>
<comment type="subunit">
    <text evidence="5">Part of the ribosomal stalk of the 50S ribosomal subunit. The N-terminus interacts with L11 and the large rRNA to form the base of the stalk. The C-terminus forms an elongated spine to which L12 dimers bind in a sequential fashion forming a multimeric L10(L12)X complex.</text>
</comment>
<dbReference type="CDD" id="cd05797">
    <property type="entry name" value="Ribosomal_L10"/>
    <property type="match status" value="1"/>
</dbReference>
<dbReference type="EMBL" id="MHRF01000001">
    <property type="protein sequence ID" value="OHA18735.1"/>
    <property type="molecule type" value="Genomic_DNA"/>
</dbReference>
<dbReference type="Gene3D" id="6.10.250.290">
    <property type="match status" value="1"/>
</dbReference>